<proteinExistence type="predicted"/>
<name>A0A9D4BZP5_DREPO</name>
<dbReference type="EMBL" id="JAIWYP010000014">
    <property type="protein sequence ID" value="KAH3713964.1"/>
    <property type="molecule type" value="Genomic_DNA"/>
</dbReference>
<organism evidence="1 2">
    <name type="scientific">Dreissena polymorpha</name>
    <name type="common">Zebra mussel</name>
    <name type="synonym">Mytilus polymorpha</name>
    <dbReference type="NCBI Taxonomy" id="45954"/>
    <lineage>
        <taxon>Eukaryota</taxon>
        <taxon>Metazoa</taxon>
        <taxon>Spiralia</taxon>
        <taxon>Lophotrochozoa</taxon>
        <taxon>Mollusca</taxon>
        <taxon>Bivalvia</taxon>
        <taxon>Autobranchia</taxon>
        <taxon>Heteroconchia</taxon>
        <taxon>Euheterodonta</taxon>
        <taxon>Imparidentia</taxon>
        <taxon>Neoheterodontei</taxon>
        <taxon>Myida</taxon>
        <taxon>Dreissenoidea</taxon>
        <taxon>Dreissenidae</taxon>
        <taxon>Dreissena</taxon>
    </lineage>
</organism>
<keyword evidence="2" id="KW-1185">Reference proteome</keyword>
<protein>
    <submittedName>
        <fullName evidence="1">Uncharacterized protein</fullName>
    </submittedName>
</protein>
<gene>
    <name evidence="1" type="ORF">DPMN_073766</name>
</gene>
<reference evidence="1" key="1">
    <citation type="journal article" date="2019" name="bioRxiv">
        <title>The Genome of the Zebra Mussel, Dreissena polymorpha: A Resource for Invasive Species Research.</title>
        <authorList>
            <person name="McCartney M.A."/>
            <person name="Auch B."/>
            <person name="Kono T."/>
            <person name="Mallez S."/>
            <person name="Zhang Y."/>
            <person name="Obille A."/>
            <person name="Becker A."/>
            <person name="Abrahante J.E."/>
            <person name="Garbe J."/>
            <person name="Badalamenti J.P."/>
            <person name="Herman A."/>
            <person name="Mangelson H."/>
            <person name="Liachko I."/>
            <person name="Sullivan S."/>
            <person name="Sone E.D."/>
            <person name="Koren S."/>
            <person name="Silverstein K.A.T."/>
            <person name="Beckman K.B."/>
            <person name="Gohl D.M."/>
        </authorList>
    </citation>
    <scope>NUCLEOTIDE SEQUENCE</scope>
    <source>
        <strain evidence="1">Duluth1</strain>
        <tissue evidence="1">Whole animal</tissue>
    </source>
</reference>
<reference evidence="1" key="2">
    <citation type="submission" date="2020-11" db="EMBL/GenBank/DDBJ databases">
        <authorList>
            <person name="McCartney M.A."/>
            <person name="Auch B."/>
            <person name="Kono T."/>
            <person name="Mallez S."/>
            <person name="Becker A."/>
            <person name="Gohl D.M."/>
            <person name="Silverstein K.A.T."/>
            <person name="Koren S."/>
            <person name="Bechman K.B."/>
            <person name="Herman A."/>
            <person name="Abrahante J.E."/>
            <person name="Garbe J."/>
        </authorList>
    </citation>
    <scope>NUCLEOTIDE SEQUENCE</scope>
    <source>
        <strain evidence="1">Duluth1</strain>
        <tissue evidence="1">Whole animal</tissue>
    </source>
</reference>
<sequence>MYASPGLNEDTDGAMMNMSAGGQAEALATSFSPSRSAPRLQVKTTCNTTNSKGFEVCTFRPFLPSAFNHSHVVRL</sequence>
<comment type="caution">
    <text evidence="1">The sequence shown here is derived from an EMBL/GenBank/DDBJ whole genome shotgun (WGS) entry which is preliminary data.</text>
</comment>
<evidence type="ECO:0000313" key="1">
    <source>
        <dbReference type="EMBL" id="KAH3713964.1"/>
    </source>
</evidence>
<dbReference type="AlphaFoldDB" id="A0A9D4BZP5"/>
<dbReference type="Proteomes" id="UP000828390">
    <property type="component" value="Unassembled WGS sequence"/>
</dbReference>
<accession>A0A9D4BZP5</accession>
<evidence type="ECO:0000313" key="2">
    <source>
        <dbReference type="Proteomes" id="UP000828390"/>
    </source>
</evidence>